<protein>
    <submittedName>
        <fullName evidence="1">Uncharacterized protein</fullName>
    </submittedName>
</protein>
<accession>A0A934W8L1</accession>
<organism evidence="1 2">
    <name type="scientific">Noviherbaspirillum pedocola</name>
    <dbReference type="NCBI Taxonomy" id="2801341"/>
    <lineage>
        <taxon>Bacteria</taxon>
        <taxon>Pseudomonadati</taxon>
        <taxon>Pseudomonadota</taxon>
        <taxon>Betaproteobacteria</taxon>
        <taxon>Burkholderiales</taxon>
        <taxon>Oxalobacteraceae</taxon>
        <taxon>Noviherbaspirillum</taxon>
    </lineage>
</organism>
<dbReference type="RefSeq" id="WP_200592885.1">
    <property type="nucleotide sequence ID" value="NZ_JAEPBG010000006.1"/>
</dbReference>
<reference evidence="1" key="1">
    <citation type="submission" date="2021-01" db="EMBL/GenBank/DDBJ databases">
        <title>Genome sequence of strain Noviherbaspirillum sp. DKR-6.</title>
        <authorList>
            <person name="Chaudhary D.K."/>
        </authorList>
    </citation>
    <scope>NUCLEOTIDE SEQUENCE</scope>
    <source>
        <strain evidence="1">DKR-6</strain>
    </source>
</reference>
<dbReference type="EMBL" id="JAEPBG010000006">
    <property type="protein sequence ID" value="MBK4735954.1"/>
    <property type="molecule type" value="Genomic_DNA"/>
</dbReference>
<evidence type="ECO:0000313" key="2">
    <source>
        <dbReference type="Proteomes" id="UP000622890"/>
    </source>
</evidence>
<sequence length="178" mass="20642">MLTAEGRVIKNLSKAESIDAPREFRTEAVLHSWECDRILRRDFHLLTPKIFKALNARDDWRKPHIRSMLKDIQLAAETFEANCRPWAITRKYDEGQLRRLPIRIICAEANWLYQAFLTVDQCMLRLSCAVVDGKMSLDQRRQMFRAFEVVYADLKGLVIHNRQPAGTADQLASQLGVE</sequence>
<dbReference type="Proteomes" id="UP000622890">
    <property type="component" value="Unassembled WGS sequence"/>
</dbReference>
<keyword evidence="2" id="KW-1185">Reference proteome</keyword>
<comment type="caution">
    <text evidence="1">The sequence shown here is derived from an EMBL/GenBank/DDBJ whole genome shotgun (WGS) entry which is preliminary data.</text>
</comment>
<proteinExistence type="predicted"/>
<dbReference type="AlphaFoldDB" id="A0A934W8L1"/>
<name>A0A934W8L1_9BURK</name>
<gene>
    <name evidence="1" type="ORF">JJB74_15140</name>
</gene>
<evidence type="ECO:0000313" key="1">
    <source>
        <dbReference type="EMBL" id="MBK4735954.1"/>
    </source>
</evidence>